<dbReference type="Proteomes" id="UP000663860">
    <property type="component" value="Unassembled WGS sequence"/>
</dbReference>
<evidence type="ECO:0000313" key="5">
    <source>
        <dbReference type="EMBL" id="CAF0732164.1"/>
    </source>
</evidence>
<evidence type="ECO:0000313" key="6">
    <source>
        <dbReference type="Proteomes" id="UP000663860"/>
    </source>
</evidence>
<accession>A0A813N444</accession>
<gene>
    <name evidence="5" type="ORF">IZO911_LOCUS2941</name>
</gene>
<dbReference type="EC" id="2.7.1.160" evidence="2"/>
<dbReference type="Pfam" id="PF01885">
    <property type="entry name" value="PTS_2-RNA"/>
    <property type="match status" value="1"/>
</dbReference>
<feature type="region of interest" description="Disordered" evidence="4">
    <location>
        <begin position="1"/>
        <end position="21"/>
    </location>
</feature>
<evidence type="ECO:0000256" key="1">
    <source>
        <dbReference type="ARBA" id="ARBA00003343"/>
    </source>
</evidence>
<evidence type="ECO:0000256" key="3">
    <source>
        <dbReference type="ARBA" id="ARBA00047949"/>
    </source>
</evidence>
<dbReference type="SUPFAM" id="SSF56399">
    <property type="entry name" value="ADP-ribosylation"/>
    <property type="match status" value="1"/>
</dbReference>
<dbReference type="Gene3D" id="1.10.10.970">
    <property type="entry name" value="RNA 2'-phosphotransferase, Tpt1/KptA family, N-terminal domain"/>
    <property type="match status" value="1"/>
</dbReference>
<dbReference type="AlphaFoldDB" id="A0A813N444"/>
<dbReference type="GO" id="GO:0000215">
    <property type="term" value="F:tRNA 2'-phosphotransferase activity"/>
    <property type="evidence" value="ECO:0007669"/>
    <property type="project" value="UniProtKB-EC"/>
</dbReference>
<dbReference type="InterPro" id="IPR042080">
    <property type="entry name" value="RNA_2'-PTrans_N"/>
</dbReference>
<protein>
    <recommendedName>
        <fullName evidence="2">2'-phosphotransferase</fullName>
        <ecNumber evidence="2">2.7.1.160</ecNumber>
    </recommendedName>
</protein>
<organism evidence="5 6">
    <name type="scientific">Adineta steineri</name>
    <dbReference type="NCBI Taxonomy" id="433720"/>
    <lineage>
        <taxon>Eukaryota</taxon>
        <taxon>Metazoa</taxon>
        <taxon>Spiralia</taxon>
        <taxon>Gnathifera</taxon>
        <taxon>Rotifera</taxon>
        <taxon>Eurotatoria</taxon>
        <taxon>Bdelloidea</taxon>
        <taxon>Adinetida</taxon>
        <taxon>Adinetidae</taxon>
        <taxon>Adineta</taxon>
    </lineage>
</organism>
<name>A0A813N444_9BILA</name>
<comment type="caution">
    <text evidence="5">The sequence shown here is derived from an EMBL/GenBank/DDBJ whole genome shotgun (WGS) entry which is preliminary data.</text>
</comment>
<evidence type="ECO:0000256" key="4">
    <source>
        <dbReference type="SAM" id="MobiDB-lite"/>
    </source>
</evidence>
<proteinExistence type="predicted"/>
<dbReference type="EMBL" id="CAJNOE010000015">
    <property type="protein sequence ID" value="CAF0732164.1"/>
    <property type="molecule type" value="Genomic_DNA"/>
</dbReference>
<dbReference type="InterPro" id="IPR002745">
    <property type="entry name" value="Ptrans_KptA/Tpt1"/>
</dbReference>
<evidence type="ECO:0000256" key="2">
    <source>
        <dbReference type="ARBA" id="ARBA00012007"/>
    </source>
</evidence>
<feature type="compositionally biased region" description="Polar residues" evidence="4">
    <location>
        <begin position="7"/>
        <end position="19"/>
    </location>
</feature>
<reference evidence="5" key="1">
    <citation type="submission" date="2021-02" db="EMBL/GenBank/DDBJ databases">
        <authorList>
            <person name="Nowell W R."/>
        </authorList>
    </citation>
    <scope>NUCLEOTIDE SEQUENCE</scope>
</reference>
<comment type="catalytic activity">
    <reaction evidence="3">
        <text>2'-phospho-[ligated tRNA] + NAD(+) = mature tRNA + ADP-alpha-D-ribose 1'',2''-cyclic phosphate + nicotinamide</text>
        <dbReference type="Rhea" id="RHEA:23324"/>
        <dbReference type="Rhea" id="RHEA-COMP:11106"/>
        <dbReference type="Rhea" id="RHEA-COMP:11107"/>
        <dbReference type="ChEBI" id="CHEBI:17154"/>
        <dbReference type="ChEBI" id="CHEBI:57540"/>
        <dbReference type="ChEBI" id="CHEBI:76596"/>
        <dbReference type="ChEBI" id="CHEBI:82883"/>
        <dbReference type="ChEBI" id="CHEBI:85027"/>
        <dbReference type="EC" id="2.7.1.160"/>
    </reaction>
</comment>
<sequence length="69" mass="7769">MAARNFKYSSQRTGASDPSSGKVVQLSKALSWLLRHAVLKEGLQFQSDGYVFVEDVLLYLLIEFMVSQN</sequence>
<comment type="function">
    <text evidence="1">Catalyzes the last step of tRNA splicing, the transfer of the splice junction 2'-phosphate from ligated tRNA to NAD to produce ADP-ribose 1''-2'' cyclic phosphate.</text>
</comment>